<evidence type="ECO:0000313" key="2">
    <source>
        <dbReference type="Proteomes" id="UP001497453"/>
    </source>
</evidence>
<organism evidence="1 2">
    <name type="scientific">Somion occarium</name>
    <dbReference type="NCBI Taxonomy" id="3059160"/>
    <lineage>
        <taxon>Eukaryota</taxon>
        <taxon>Fungi</taxon>
        <taxon>Dikarya</taxon>
        <taxon>Basidiomycota</taxon>
        <taxon>Agaricomycotina</taxon>
        <taxon>Agaricomycetes</taxon>
        <taxon>Polyporales</taxon>
        <taxon>Cerrenaceae</taxon>
        <taxon>Somion</taxon>
    </lineage>
</organism>
<evidence type="ECO:0000313" key="1">
    <source>
        <dbReference type="EMBL" id="CAL1707038.1"/>
    </source>
</evidence>
<protein>
    <submittedName>
        <fullName evidence="1">Uncharacterized protein</fullName>
    </submittedName>
</protein>
<gene>
    <name evidence="1" type="ORF">GFSPODELE1_LOCUS6162</name>
</gene>
<name>A0ABP1DJ08_9APHY</name>
<dbReference type="Proteomes" id="UP001497453">
    <property type="component" value="Chromosome 4"/>
</dbReference>
<proteinExistence type="predicted"/>
<keyword evidence="2" id="KW-1185">Reference proteome</keyword>
<accession>A0ABP1DJ08</accession>
<reference evidence="2" key="1">
    <citation type="submission" date="2024-04" db="EMBL/GenBank/DDBJ databases">
        <authorList>
            <person name="Shaw F."/>
            <person name="Minotto A."/>
        </authorList>
    </citation>
    <scope>NUCLEOTIDE SEQUENCE [LARGE SCALE GENOMIC DNA]</scope>
</reference>
<dbReference type="EMBL" id="OZ037947">
    <property type="protein sequence ID" value="CAL1707038.1"/>
    <property type="molecule type" value="Genomic_DNA"/>
</dbReference>
<sequence length="131" mass="14819">MNLGNLTIICFRRFSRLQKYFHVWVNVCAELASPASPTLRIPVVAASKLMTLMVIKATCIPWVLIPNTSRRLGAHQRATADSSSERIMNDAHSNPYHIYLTIFLRERYRRLLLWSSLSNLAAISGNGKMSS</sequence>